<organism evidence="2 3">
    <name type="scientific">Cellulomonas denverensis</name>
    <dbReference type="NCBI Taxonomy" id="264297"/>
    <lineage>
        <taxon>Bacteria</taxon>
        <taxon>Bacillati</taxon>
        <taxon>Actinomycetota</taxon>
        <taxon>Actinomycetes</taxon>
        <taxon>Micrococcales</taxon>
        <taxon>Cellulomonadaceae</taxon>
        <taxon>Cellulomonas</taxon>
    </lineage>
</organism>
<evidence type="ECO:0000259" key="1">
    <source>
        <dbReference type="PROSITE" id="PS50943"/>
    </source>
</evidence>
<reference evidence="2 3" key="1">
    <citation type="submission" date="2020-04" db="EMBL/GenBank/DDBJ databases">
        <title>MicrobeNet Type strains.</title>
        <authorList>
            <person name="Nicholson A.C."/>
        </authorList>
    </citation>
    <scope>NUCLEOTIDE SEQUENCE [LARGE SCALE GENOMIC DNA]</scope>
    <source>
        <strain evidence="2 3">ATCC BAA-788</strain>
    </source>
</reference>
<gene>
    <name evidence="2" type="ORF">HGA03_06965</name>
</gene>
<protein>
    <submittedName>
        <fullName evidence="2">Helix-turn-helix transcriptional regulator</fullName>
    </submittedName>
</protein>
<proteinExistence type="predicted"/>
<sequence>MTRTELAEKVGYGRGGRIALAKVERGLAEPTPERLAGLCAAPHIRPEDLDARVALAVAKDASDRGDVPPNDYVLAVLTACEGDANARCLRELAADAAELEERAVEHVDALSAAAGGAYGLLVEPLVALIPRISGLREPAMVSRLCAPRVAGQIDVQIQRTSSTLVMSATTFGLGPGAGALGDLASPRSTRP</sequence>
<comment type="caution">
    <text evidence="2">The sequence shown here is derived from an EMBL/GenBank/DDBJ whole genome shotgun (WGS) entry which is preliminary data.</text>
</comment>
<dbReference type="RefSeq" id="WP_168629545.1">
    <property type="nucleotide sequence ID" value="NZ_JAAXOX010000003.1"/>
</dbReference>
<dbReference type="Proteomes" id="UP000581206">
    <property type="component" value="Unassembled WGS sequence"/>
</dbReference>
<dbReference type="EMBL" id="JAAXOX010000003">
    <property type="protein sequence ID" value="NKY22406.1"/>
    <property type="molecule type" value="Genomic_DNA"/>
</dbReference>
<keyword evidence="3" id="KW-1185">Reference proteome</keyword>
<dbReference type="InterPro" id="IPR001387">
    <property type="entry name" value="Cro/C1-type_HTH"/>
</dbReference>
<dbReference type="AlphaFoldDB" id="A0A7X6QYV2"/>
<evidence type="ECO:0000313" key="3">
    <source>
        <dbReference type="Proteomes" id="UP000581206"/>
    </source>
</evidence>
<accession>A0A7X6QYV2</accession>
<feature type="domain" description="HTH cro/C1-type" evidence="1">
    <location>
        <begin position="1"/>
        <end position="49"/>
    </location>
</feature>
<evidence type="ECO:0000313" key="2">
    <source>
        <dbReference type="EMBL" id="NKY22406.1"/>
    </source>
</evidence>
<dbReference type="PROSITE" id="PS50943">
    <property type="entry name" value="HTH_CROC1"/>
    <property type="match status" value="1"/>
</dbReference>
<dbReference type="CDD" id="cd00093">
    <property type="entry name" value="HTH_XRE"/>
    <property type="match status" value="1"/>
</dbReference>
<name>A0A7X6QYV2_9CELL</name>